<dbReference type="Proteomes" id="UP000724874">
    <property type="component" value="Unassembled WGS sequence"/>
</dbReference>
<reference evidence="1" key="1">
    <citation type="submission" date="2020-11" db="EMBL/GenBank/DDBJ databases">
        <authorList>
            <consortium name="DOE Joint Genome Institute"/>
            <person name="Ahrendt S."/>
            <person name="Riley R."/>
            <person name="Andreopoulos W."/>
            <person name="LaButti K."/>
            <person name="Pangilinan J."/>
            <person name="Ruiz-duenas F.J."/>
            <person name="Barrasa J.M."/>
            <person name="Sanchez-Garcia M."/>
            <person name="Camarero S."/>
            <person name="Miyauchi S."/>
            <person name="Serrano A."/>
            <person name="Linde D."/>
            <person name="Babiker R."/>
            <person name="Drula E."/>
            <person name="Ayuso-Fernandez I."/>
            <person name="Pacheco R."/>
            <person name="Padilla G."/>
            <person name="Ferreira P."/>
            <person name="Barriuso J."/>
            <person name="Kellner H."/>
            <person name="Castanera R."/>
            <person name="Alfaro M."/>
            <person name="Ramirez L."/>
            <person name="Pisabarro A.G."/>
            <person name="Kuo A."/>
            <person name="Tritt A."/>
            <person name="Lipzen A."/>
            <person name="He G."/>
            <person name="Yan M."/>
            <person name="Ng V."/>
            <person name="Cullen D."/>
            <person name="Martin F."/>
            <person name="Rosso M.-N."/>
            <person name="Henrissat B."/>
            <person name="Hibbett D."/>
            <person name="Martinez A.T."/>
            <person name="Grigoriev I.V."/>
        </authorList>
    </citation>
    <scope>NUCLEOTIDE SEQUENCE</scope>
    <source>
        <strain evidence="1">AH 44721</strain>
    </source>
</reference>
<comment type="caution">
    <text evidence="1">The sequence shown here is derived from an EMBL/GenBank/DDBJ whole genome shotgun (WGS) entry which is preliminary data.</text>
</comment>
<evidence type="ECO:0000313" key="1">
    <source>
        <dbReference type="EMBL" id="KAF8876697.1"/>
    </source>
</evidence>
<dbReference type="EMBL" id="JADNYJ010000179">
    <property type="protein sequence ID" value="KAF8876697.1"/>
    <property type="molecule type" value="Genomic_DNA"/>
</dbReference>
<sequence length="291" mass="30839">MPTLSVTIEDTSPVLIYSGAGGGNWDVGSSRNDSSAELYSQSSFMDTQLLNANVSFSFYGTGVQIYGAKRSNHGNYQIRIDQTVYPPVSGEANDPGTFQTALFSAPSLNLGIHTVTMTNLGSSPGSSFLDIDFLTWQTPVGTSDETLLALTCEDSDSSFQYSPSSAWNPSPPNVGMFSGGSGHITTTPGAYVEYTFTVSNSPYLSLFGPVGPNYASYSVQLDGGSPQNYSANKAFYRPQQMLFQAGNLANSQHTLQVTSQTGNNNLTLGIDFAQVFTTGSLQGSTSSPSSK</sequence>
<protein>
    <submittedName>
        <fullName evidence="1">Uncharacterized protein</fullName>
    </submittedName>
</protein>
<dbReference type="Gene3D" id="2.60.120.260">
    <property type="entry name" value="Galactose-binding domain-like"/>
    <property type="match status" value="2"/>
</dbReference>
<accession>A0A9P5NAY2</accession>
<keyword evidence="2" id="KW-1185">Reference proteome</keyword>
<proteinExistence type="predicted"/>
<dbReference type="AlphaFoldDB" id="A0A9P5NAY2"/>
<name>A0A9P5NAY2_GYMJU</name>
<evidence type="ECO:0000313" key="2">
    <source>
        <dbReference type="Proteomes" id="UP000724874"/>
    </source>
</evidence>
<organism evidence="1 2">
    <name type="scientific">Gymnopilus junonius</name>
    <name type="common">Spectacular rustgill mushroom</name>
    <name type="synonym">Gymnopilus spectabilis subsp. junonius</name>
    <dbReference type="NCBI Taxonomy" id="109634"/>
    <lineage>
        <taxon>Eukaryota</taxon>
        <taxon>Fungi</taxon>
        <taxon>Dikarya</taxon>
        <taxon>Basidiomycota</taxon>
        <taxon>Agaricomycotina</taxon>
        <taxon>Agaricomycetes</taxon>
        <taxon>Agaricomycetidae</taxon>
        <taxon>Agaricales</taxon>
        <taxon>Agaricineae</taxon>
        <taxon>Hymenogastraceae</taxon>
        <taxon>Gymnopilus</taxon>
    </lineage>
</organism>
<dbReference type="OrthoDB" id="2564234at2759"/>
<gene>
    <name evidence="1" type="ORF">CPB84DRAFT_1689006</name>
</gene>